<reference evidence="1 2" key="1">
    <citation type="submission" date="2013-11" db="EMBL/GenBank/DDBJ databases">
        <title>The Genome Sequence of Phytophthora parasitica CJ01A1.</title>
        <authorList>
            <consortium name="The Broad Institute Genomics Platform"/>
            <person name="Russ C."/>
            <person name="Tyler B."/>
            <person name="Panabieres F."/>
            <person name="Shan W."/>
            <person name="Tripathy S."/>
            <person name="Grunwald N."/>
            <person name="Machado M."/>
            <person name="Johnson C.S."/>
            <person name="Walker B."/>
            <person name="Young S.K."/>
            <person name="Zeng Q."/>
            <person name="Gargeya S."/>
            <person name="Fitzgerald M."/>
            <person name="Haas B."/>
            <person name="Abouelleil A."/>
            <person name="Allen A.W."/>
            <person name="Alvarado L."/>
            <person name="Arachchi H.M."/>
            <person name="Berlin A.M."/>
            <person name="Chapman S.B."/>
            <person name="Gainer-Dewar J."/>
            <person name="Goldberg J."/>
            <person name="Griggs A."/>
            <person name="Gujja S."/>
            <person name="Hansen M."/>
            <person name="Howarth C."/>
            <person name="Imamovic A."/>
            <person name="Ireland A."/>
            <person name="Larimer J."/>
            <person name="McCowan C."/>
            <person name="Murphy C."/>
            <person name="Pearson M."/>
            <person name="Poon T.W."/>
            <person name="Priest M."/>
            <person name="Roberts A."/>
            <person name="Saif S."/>
            <person name="Shea T."/>
            <person name="Sisk P."/>
            <person name="Sykes S."/>
            <person name="Wortman J."/>
            <person name="Nusbaum C."/>
            <person name="Birren B."/>
        </authorList>
    </citation>
    <scope>NUCLEOTIDE SEQUENCE [LARGE SCALE GENOMIC DNA]</scope>
    <source>
        <strain evidence="1 2">CJ01A1</strain>
    </source>
</reference>
<comment type="caution">
    <text evidence="1">The sequence shown here is derived from an EMBL/GenBank/DDBJ whole genome shotgun (WGS) entry which is preliminary data.</text>
</comment>
<organism evidence="1 2">
    <name type="scientific">Phytophthora nicotianae CJ01A1</name>
    <dbReference type="NCBI Taxonomy" id="1317063"/>
    <lineage>
        <taxon>Eukaryota</taxon>
        <taxon>Sar</taxon>
        <taxon>Stramenopiles</taxon>
        <taxon>Oomycota</taxon>
        <taxon>Peronosporomycetes</taxon>
        <taxon>Peronosporales</taxon>
        <taxon>Peronosporaceae</taxon>
        <taxon>Phytophthora</taxon>
    </lineage>
</organism>
<proteinExistence type="predicted"/>
<dbReference type="Proteomes" id="UP000018958">
    <property type="component" value="Unassembled WGS sequence"/>
</dbReference>
<dbReference type="EMBL" id="ANIX01002011">
    <property type="protein sequence ID" value="ETP14884.1"/>
    <property type="molecule type" value="Genomic_DNA"/>
</dbReference>
<protein>
    <submittedName>
        <fullName evidence="1">Uncharacterized protein</fullName>
    </submittedName>
</protein>
<sequence length="83" mass="9047">MLNYKLSTQEIPLKRQTRLSCCPSTSGTTIGAALYSSVSVSKSKICDARTRFRWSGKSVQLDHGSRPVRQGTADEGMVGLELV</sequence>
<accession>W2WZ52</accession>
<dbReference type="AlphaFoldDB" id="W2WZ52"/>
<name>W2WZ52_PHYNI</name>
<evidence type="ECO:0000313" key="1">
    <source>
        <dbReference type="EMBL" id="ETP14884.1"/>
    </source>
</evidence>
<gene>
    <name evidence="1" type="ORF">F441_10212</name>
</gene>
<evidence type="ECO:0000313" key="2">
    <source>
        <dbReference type="Proteomes" id="UP000018958"/>
    </source>
</evidence>